<dbReference type="InterPro" id="IPR020864">
    <property type="entry name" value="MACPF"/>
</dbReference>
<dbReference type="InterPro" id="IPR002172">
    <property type="entry name" value="LDrepeatLR_classA_rpt"/>
</dbReference>
<keyword evidence="12" id="KW-0391">Immunity</keyword>
<evidence type="ECO:0000256" key="3">
    <source>
        <dbReference type="ARBA" id="ARBA00009214"/>
    </source>
</evidence>
<keyword evidence="5" id="KW-1134">Transmembrane beta strand</keyword>
<dbReference type="InterPro" id="IPR020863">
    <property type="entry name" value="MACPF_CS"/>
</dbReference>
<dbReference type="Proteomes" id="UP001221898">
    <property type="component" value="Unassembled WGS sequence"/>
</dbReference>
<keyword evidence="17" id="KW-0179">Complement alternate pathway</keyword>
<gene>
    <name evidence="24" type="ORF">AAFF_G00337510</name>
</gene>
<dbReference type="SMART" id="SM00209">
    <property type="entry name" value="TSP1"/>
    <property type="match status" value="2"/>
</dbReference>
<evidence type="ECO:0000256" key="9">
    <source>
        <dbReference type="ARBA" id="ARBA00022588"/>
    </source>
</evidence>
<comment type="caution">
    <text evidence="22">Lacks conserved residue(s) required for the propagation of feature annotation.</text>
</comment>
<dbReference type="CDD" id="cd00112">
    <property type="entry name" value="LDLa"/>
    <property type="match status" value="1"/>
</dbReference>
<dbReference type="PROSITE" id="PS50068">
    <property type="entry name" value="LDLRA_2"/>
    <property type="match status" value="1"/>
</dbReference>
<comment type="caution">
    <text evidence="24">The sequence shown here is derived from an EMBL/GenBank/DDBJ whole genome shotgun (WGS) entry which is preliminary data.</text>
</comment>
<protein>
    <recommendedName>
        <fullName evidence="4">Complement component C9</fullName>
    </recommendedName>
</protein>
<feature type="disulfide bond" evidence="22">
    <location>
        <begin position="111"/>
        <end position="129"/>
    </location>
</feature>
<comment type="function">
    <text evidence="20">Pore-forming component of the membrane attack complex (MAC), a multiprotein complex activated by the complement cascade, which inserts into a target cell membrane and forms a pore, leading to target cell membrane rupture and cell lysis. The MAC is initiated by proteolytic cleavage of C5 into complement C5b in response to the classical, alternative, lectin and GZMK complement pathways. The complement pathways consist in a cascade of proteins that leads to phagocytosis and breakdown of pathogens and signaling that strengthens the adaptive immune system. Constitutes the pore-forming subunit of the MAC complex: during MAC assembly, C9 associates with the C5b8 intermediate complex, and polymerizes to complete the pore.</text>
</comment>
<dbReference type="PROSITE" id="PS00279">
    <property type="entry name" value="MACPF_1"/>
    <property type="match status" value="1"/>
</dbReference>
<accession>A0AAD7SKV9</accession>
<keyword evidence="18" id="KW-0325">Glycoprotein</keyword>
<evidence type="ECO:0000256" key="14">
    <source>
        <dbReference type="ARBA" id="ARBA00023058"/>
    </source>
</evidence>
<dbReference type="Gene3D" id="2.20.100.10">
    <property type="entry name" value="Thrombospondin type-1 (TSP1) repeat"/>
    <property type="match status" value="1"/>
</dbReference>
<feature type="disulfide bond" evidence="22">
    <location>
        <begin position="104"/>
        <end position="116"/>
    </location>
</feature>
<dbReference type="SUPFAM" id="SSF57424">
    <property type="entry name" value="LDL receptor-like module"/>
    <property type="match status" value="1"/>
</dbReference>
<reference evidence="24" key="1">
    <citation type="journal article" date="2023" name="Science">
        <title>Genome structures resolve the early diversification of teleost fishes.</title>
        <authorList>
            <person name="Parey E."/>
            <person name="Louis A."/>
            <person name="Montfort J."/>
            <person name="Bouchez O."/>
            <person name="Roques C."/>
            <person name="Iampietro C."/>
            <person name="Lluch J."/>
            <person name="Castinel A."/>
            <person name="Donnadieu C."/>
            <person name="Desvignes T."/>
            <person name="Floi Bucao C."/>
            <person name="Jouanno E."/>
            <person name="Wen M."/>
            <person name="Mejri S."/>
            <person name="Dirks R."/>
            <person name="Jansen H."/>
            <person name="Henkel C."/>
            <person name="Chen W.J."/>
            <person name="Zahm M."/>
            <person name="Cabau C."/>
            <person name="Klopp C."/>
            <person name="Thompson A.W."/>
            <person name="Robinson-Rechavi M."/>
            <person name="Braasch I."/>
            <person name="Lecointre G."/>
            <person name="Bobe J."/>
            <person name="Postlethwait J.H."/>
            <person name="Berthelot C."/>
            <person name="Roest Crollius H."/>
            <person name="Guiguen Y."/>
        </authorList>
    </citation>
    <scope>NUCLEOTIDE SEQUENCE</scope>
    <source>
        <strain evidence="24">NC1722</strain>
    </source>
</reference>
<keyword evidence="25" id="KW-1185">Reference proteome</keyword>
<dbReference type="InterPro" id="IPR023415">
    <property type="entry name" value="LDLR_class-A_CS"/>
</dbReference>
<evidence type="ECO:0000256" key="8">
    <source>
        <dbReference type="ARBA" id="ARBA00022537"/>
    </source>
</evidence>
<evidence type="ECO:0000256" key="21">
    <source>
        <dbReference type="ARBA" id="ARBA00093512"/>
    </source>
</evidence>
<dbReference type="PROSITE" id="PS01209">
    <property type="entry name" value="LDLRA_1"/>
    <property type="match status" value="1"/>
</dbReference>
<feature type="domain" description="MACPF" evidence="23">
    <location>
        <begin position="141"/>
        <end position="500"/>
    </location>
</feature>
<keyword evidence="19" id="KW-1053">Target membrane</keyword>
<evidence type="ECO:0000256" key="4">
    <source>
        <dbReference type="ARBA" id="ARBA00018261"/>
    </source>
</evidence>
<evidence type="ECO:0000256" key="17">
    <source>
        <dbReference type="ARBA" id="ARBA00023162"/>
    </source>
</evidence>
<evidence type="ECO:0000256" key="15">
    <source>
        <dbReference type="ARBA" id="ARBA00023136"/>
    </source>
</evidence>
<dbReference type="InterPro" id="IPR001862">
    <property type="entry name" value="MAC_perforin"/>
</dbReference>
<dbReference type="SUPFAM" id="SSF82895">
    <property type="entry name" value="TSP-1 type 1 repeat"/>
    <property type="match status" value="2"/>
</dbReference>
<evidence type="ECO:0000256" key="16">
    <source>
        <dbReference type="ARBA" id="ARBA00023157"/>
    </source>
</evidence>
<keyword evidence="14" id="KW-0473">Membrane attack complex</keyword>
<comment type="similarity">
    <text evidence="3">Belongs to the complement C6/C7/C8/C9 family.</text>
</comment>
<dbReference type="GO" id="GO:0005576">
    <property type="term" value="C:extracellular region"/>
    <property type="evidence" value="ECO:0007669"/>
    <property type="project" value="UniProtKB-SubCell"/>
</dbReference>
<evidence type="ECO:0000313" key="24">
    <source>
        <dbReference type="EMBL" id="KAJ8404484.1"/>
    </source>
</evidence>
<dbReference type="Pfam" id="PF00090">
    <property type="entry name" value="TSP_1"/>
    <property type="match status" value="2"/>
</dbReference>
<dbReference type="Gene3D" id="4.10.400.10">
    <property type="entry name" value="Low-density Lipoprotein Receptor"/>
    <property type="match status" value="1"/>
</dbReference>
<evidence type="ECO:0000256" key="11">
    <source>
        <dbReference type="ARBA" id="ARBA00022852"/>
    </source>
</evidence>
<keyword evidence="7" id="KW-0245">EGF-like domain</keyword>
<keyword evidence="6" id="KW-0964">Secreted</keyword>
<dbReference type="SMART" id="SM00457">
    <property type="entry name" value="MACPF"/>
    <property type="match status" value="1"/>
</dbReference>
<dbReference type="PANTHER" id="PTHR45742">
    <property type="entry name" value="COMPLEMENT COMPONENT C6"/>
    <property type="match status" value="1"/>
</dbReference>
<keyword evidence="10" id="KW-0812">Transmembrane</keyword>
<proteinExistence type="inferred from homology"/>
<evidence type="ECO:0000256" key="7">
    <source>
        <dbReference type="ARBA" id="ARBA00022536"/>
    </source>
</evidence>
<dbReference type="SUPFAM" id="SSF57196">
    <property type="entry name" value="EGF/Laminin"/>
    <property type="match status" value="1"/>
</dbReference>
<evidence type="ECO:0000256" key="19">
    <source>
        <dbReference type="ARBA" id="ARBA00023298"/>
    </source>
</evidence>
<organism evidence="24 25">
    <name type="scientific">Aldrovandia affinis</name>
    <dbReference type="NCBI Taxonomy" id="143900"/>
    <lineage>
        <taxon>Eukaryota</taxon>
        <taxon>Metazoa</taxon>
        <taxon>Chordata</taxon>
        <taxon>Craniata</taxon>
        <taxon>Vertebrata</taxon>
        <taxon>Euteleostomi</taxon>
        <taxon>Actinopterygii</taxon>
        <taxon>Neopterygii</taxon>
        <taxon>Teleostei</taxon>
        <taxon>Notacanthiformes</taxon>
        <taxon>Halosauridae</taxon>
        <taxon>Aldrovandia</taxon>
    </lineage>
</organism>
<evidence type="ECO:0000313" key="25">
    <source>
        <dbReference type="Proteomes" id="UP001221898"/>
    </source>
</evidence>
<keyword evidence="9" id="KW-0399">Innate immunity</keyword>
<dbReference type="GO" id="GO:0044218">
    <property type="term" value="C:other organism cell membrane"/>
    <property type="evidence" value="ECO:0007669"/>
    <property type="project" value="UniProtKB-KW"/>
</dbReference>
<evidence type="ECO:0000256" key="20">
    <source>
        <dbReference type="ARBA" id="ARBA00093294"/>
    </source>
</evidence>
<dbReference type="EMBL" id="JAINUG010000053">
    <property type="protein sequence ID" value="KAJ8404484.1"/>
    <property type="molecule type" value="Genomic_DNA"/>
</dbReference>
<dbReference type="Pfam" id="PF00057">
    <property type="entry name" value="Ldl_recept_a"/>
    <property type="match status" value="1"/>
</dbReference>
<dbReference type="InterPro" id="IPR000884">
    <property type="entry name" value="TSP1_rpt"/>
</dbReference>
<evidence type="ECO:0000256" key="6">
    <source>
        <dbReference type="ARBA" id="ARBA00022525"/>
    </source>
</evidence>
<dbReference type="AlphaFoldDB" id="A0AAD7SKV9"/>
<evidence type="ECO:0000256" key="2">
    <source>
        <dbReference type="ARBA" id="ARBA00004613"/>
    </source>
</evidence>
<evidence type="ECO:0000256" key="12">
    <source>
        <dbReference type="ARBA" id="ARBA00022859"/>
    </source>
</evidence>
<evidence type="ECO:0000256" key="10">
    <source>
        <dbReference type="ARBA" id="ARBA00022692"/>
    </source>
</evidence>
<keyword evidence="15" id="KW-0472">Membrane</keyword>
<dbReference type="InterPro" id="IPR036055">
    <property type="entry name" value="LDL_receptor-like_sf"/>
</dbReference>
<dbReference type="PROSITE" id="PS50092">
    <property type="entry name" value="TSP1"/>
    <property type="match status" value="2"/>
</dbReference>
<evidence type="ECO:0000256" key="5">
    <source>
        <dbReference type="ARBA" id="ARBA00022452"/>
    </source>
</evidence>
<evidence type="ECO:0000256" key="22">
    <source>
        <dbReference type="PROSITE-ProRule" id="PRU00124"/>
    </source>
</evidence>
<comment type="subunit">
    <text evidence="21">Homooligomer; about 20 C9 chains oligomerize to give rise to a huge beta-barrel that forms a 100 Angstrom diameter pore in target membranes. Component of the membrane attack complex (MAC), composed of complement C5b, C6, C7, C8A, C8B, C8G and multiple copies of the pore-forming subunit C9.</text>
</comment>
<dbReference type="Pfam" id="PF01823">
    <property type="entry name" value="MACPF"/>
    <property type="match status" value="1"/>
</dbReference>
<dbReference type="GO" id="GO:0005579">
    <property type="term" value="C:membrane attack complex"/>
    <property type="evidence" value="ECO:0007669"/>
    <property type="project" value="UniProtKB-KW"/>
</dbReference>
<keyword evidence="16 22" id="KW-1015">Disulfide bond</keyword>
<sequence>MKTVAALCVTFAILYNIIFAVGDDLIAGQLKRTARETGSPGAIDCKMGRWSEWTACDPCLNMQFRSRTVEVFGQFEGLVCNQPLGDRRTCKTDVPCAEEIRPPCSTSEFMCESGGCIRKRLVCNGDNDCEDASDEDCDEVLRPTCGKLDLEVSELGSNAGYGINILGSGPRMNAFRNKYFNGICNHVRDPNTLEKHRIPWNVASLQYETRAEESFSKEIYEGTSAVVKEILEENKFSLSLGLSFKFEPTEPSLRNTSNSLKLTPEFQRKEIIKEITTDSTTKVKNYLRMKGQVQLATFRMRSRDPAVTETFLNDVSYLPLEYAKGEYFRFLEDYGTHYAMSGKEGGEYELLYVLNEEFITHHRLTSREIQNCFKLNIGEISLGDSFGVKDLKLEDCTNKTTKENGKEDGKALIDKVVVSVRGGKLQTVAMLKSKIEKTGKIDVDAYVEWAKSLNDVPVLIHSQPEAIQSLIPLKMPDANVKKENLRRAFEDYIAEYSVCKCQPCQNGGTVTLIDGECLCLCLIQFKGLACEKLKAEQLKYHKDSVVQEGNWGCWSSWASCSGGARSRIRSCNTKDLVGGTCKGETLNTDYC</sequence>
<dbReference type="SMART" id="SM00192">
    <property type="entry name" value="LDLa"/>
    <property type="match status" value="1"/>
</dbReference>
<dbReference type="GO" id="GO:0006958">
    <property type="term" value="P:complement activation, classical pathway"/>
    <property type="evidence" value="ECO:0007669"/>
    <property type="project" value="UniProtKB-KW"/>
</dbReference>
<evidence type="ECO:0000259" key="23">
    <source>
        <dbReference type="PROSITE" id="PS51412"/>
    </source>
</evidence>
<dbReference type="Gene3D" id="2.10.25.10">
    <property type="entry name" value="Laminin"/>
    <property type="match status" value="1"/>
</dbReference>
<dbReference type="GO" id="GO:0031640">
    <property type="term" value="P:killing of cells of another organism"/>
    <property type="evidence" value="ECO:0007669"/>
    <property type="project" value="UniProtKB-KW"/>
</dbReference>
<comment type="subcellular location">
    <subcellularLocation>
        <location evidence="2">Secreted</location>
    </subcellularLocation>
    <subcellularLocation>
        <location evidence="1">Target cell membrane</location>
        <topology evidence="1">Multi-pass membrane protein</topology>
    </subcellularLocation>
</comment>
<dbReference type="GO" id="GO:0006957">
    <property type="term" value="P:complement activation, alternative pathway"/>
    <property type="evidence" value="ECO:0007669"/>
    <property type="project" value="UniProtKB-KW"/>
</dbReference>
<evidence type="ECO:0000256" key="1">
    <source>
        <dbReference type="ARBA" id="ARBA00004276"/>
    </source>
</evidence>
<keyword evidence="8" id="KW-1052">Target cell membrane</keyword>
<name>A0AAD7SKV9_9TELE</name>
<keyword evidence="11" id="KW-0204">Cytolysis</keyword>
<dbReference type="InterPro" id="IPR036383">
    <property type="entry name" value="TSP1_rpt_sf"/>
</dbReference>
<evidence type="ECO:0000256" key="13">
    <source>
        <dbReference type="ARBA" id="ARBA00022875"/>
    </source>
</evidence>
<keyword evidence="13" id="KW-0180">Complement pathway</keyword>
<dbReference type="PRINTS" id="PR00764">
    <property type="entry name" value="COMPLEMENTC9"/>
</dbReference>
<evidence type="ECO:0000256" key="18">
    <source>
        <dbReference type="ARBA" id="ARBA00023180"/>
    </source>
</evidence>
<dbReference type="PANTHER" id="PTHR45742:SF3">
    <property type="entry name" value="COMPLEMENT COMPONENT C9"/>
    <property type="match status" value="1"/>
</dbReference>
<dbReference type="PROSITE" id="PS51412">
    <property type="entry name" value="MACPF_2"/>
    <property type="match status" value="1"/>
</dbReference>